<evidence type="ECO:0000313" key="1">
    <source>
        <dbReference type="EMBL" id="GAF69506.1"/>
    </source>
</evidence>
<comment type="caution">
    <text evidence="1">The sequence shown here is derived from an EMBL/GenBank/DDBJ whole genome shotgun (WGS) entry which is preliminary data.</text>
</comment>
<sequence length="240" mass="27693">MKIGKKLITGFMIVASLVGFVGVFSEISHNSIQTNSKIITKVIELDTLLDESLVKLLALVQTENVEDYIREKSDYEEIRTKFDALFKQLNNEYAKKLPDLGFNIKAFRKDAGELAKISNRLIALHKRCLAKNKASKEKKSLEKELRHKIRDTLFALQDNALTRDVELMQYKSKEALYQYKDQKHGVEWLESISKVKDNSLIVPSQDISKDLNAYERVAQNMCKIVVEQKTIETQEHLVFR</sequence>
<dbReference type="EMBL" id="BARS01007802">
    <property type="protein sequence ID" value="GAF69506.1"/>
    <property type="molecule type" value="Genomic_DNA"/>
</dbReference>
<feature type="non-terminal residue" evidence="1">
    <location>
        <position position="240"/>
    </location>
</feature>
<name>X0S2S1_9ZZZZ</name>
<dbReference type="AlphaFoldDB" id="X0S2S1"/>
<protein>
    <submittedName>
        <fullName evidence="1">Uncharacterized protein</fullName>
    </submittedName>
</protein>
<gene>
    <name evidence="1" type="ORF">S01H1_14958</name>
</gene>
<reference evidence="1" key="1">
    <citation type="journal article" date="2014" name="Front. Microbiol.">
        <title>High frequency of phylogenetically diverse reductive dehalogenase-homologous genes in deep subseafloor sedimentary metagenomes.</title>
        <authorList>
            <person name="Kawai M."/>
            <person name="Futagami T."/>
            <person name="Toyoda A."/>
            <person name="Takaki Y."/>
            <person name="Nishi S."/>
            <person name="Hori S."/>
            <person name="Arai W."/>
            <person name="Tsubouchi T."/>
            <person name="Morono Y."/>
            <person name="Uchiyama I."/>
            <person name="Ito T."/>
            <person name="Fujiyama A."/>
            <person name="Inagaki F."/>
            <person name="Takami H."/>
        </authorList>
    </citation>
    <scope>NUCLEOTIDE SEQUENCE</scope>
    <source>
        <strain evidence="1">Expedition CK06-06</strain>
    </source>
</reference>
<organism evidence="1">
    <name type="scientific">marine sediment metagenome</name>
    <dbReference type="NCBI Taxonomy" id="412755"/>
    <lineage>
        <taxon>unclassified sequences</taxon>
        <taxon>metagenomes</taxon>
        <taxon>ecological metagenomes</taxon>
    </lineage>
</organism>
<proteinExistence type="predicted"/>
<accession>X0S2S1</accession>